<evidence type="ECO:0000313" key="1">
    <source>
        <dbReference type="EMBL" id="PKU64449.1"/>
    </source>
</evidence>
<sequence length="52" mass="5978">MSNQGRRQTGTSALSPRRRHTWWNVSGSILKPYHLGFTSLFPSLIESLTFTR</sequence>
<dbReference type="EMBL" id="KZ503416">
    <property type="protein sequence ID" value="PKU64449.1"/>
    <property type="molecule type" value="Genomic_DNA"/>
</dbReference>
<keyword evidence="2" id="KW-1185">Reference proteome</keyword>
<evidence type="ECO:0000313" key="2">
    <source>
        <dbReference type="Proteomes" id="UP000233837"/>
    </source>
</evidence>
<dbReference type="Proteomes" id="UP000233837">
    <property type="component" value="Unassembled WGS sequence"/>
</dbReference>
<dbReference type="AlphaFoldDB" id="A0A2I0VM10"/>
<proteinExistence type="predicted"/>
<reference evidence="1 2" key="1">
    <citation type="journal article" date="2016" name="Sci. Rep.">
        <title>The Dendrobium catenatum Lindl. genome sequence provides insights into polysaccharide synthase, floral development and adaptive evolution.</title>
        <authorList>
            <person name="Zhang G.Q."/>
            <person name="Xu Q."/>
            <person name="Bian C."/>
            <person name="Tsai W.C."/>
            <person name="Yeh C.M."/>
            <person name="Liu K.W."/>
            <person name="Yoshida K."/>
            <person name="Zhang L.S."/>
            <person name="Chang S.B."/>
            <person name="Chen F."/>
            <person name="Shi Y."/>
            <person name="Su Y.Y."/>
            <person name="Zhang Y.Q."/>
            <person name="Chen L.J."/>
            <person name="Yin Y."/>
            <person name="Lin M."/>
            <person name="Huang H."/>
            <person name="Deng H."/>
            <person name="Wang Z.W."/>
            <person name="Zhu S.L."/>
            <person name="Zhao X."/>
            <person name="Deng C."/>
            <person name="Niu S.C."/>
            <person name="Huang J."/>
            <person name="Wang M."/>
            <person name="Liu G.H."/>
            <person name="Yang H.J."/>
            <person name="Xiao X.J."/>
            <person name="Hsiao Y.Y."/>
            <person name="Wu W.L."/>
            <person name="Chen Y.Y."/>
            <person name="Mitsuda N."/>
            <person name="Ohme-Takagi M."/>
            <person name="Luo Y.B."/>
            <person name="Van de Peer Y."/>
            <person name="Liu Z.J."/>
        </authorList>
    </citation>
    <scope>NUCLEOTIDE SEQUENCE [LARGE SCALE GENOMIC DNA]</scope>
    <source>
        <tissue evidence="1">The whole plant</tissue>
    </source>
</reference>
<reference evidence="1 2" key="2">
    <citation type="journal article" date="2017" name="Nature">
        <title>The Apostasia genome and the evolution of orchids.</title>
        <authorList>
            <person name="Zhang G.Q."/>
            <person name="Liu K.W."/>
            <person name="Li Z."/>
            <person name="Lohaus R."/>
            <person name="Hsiao Y.Y."/>
            <person name="Niu S.C."/>
            <person name="Wang J.Y."/>
            <person name="Lin Y.C."/>
            <person name="Xu Q."/>
            <person name="Chen L.J."/>
            <person name="Yoshida K."/>
            <person name="Fujiwara S."/>
            <person name="Wang Z.W."/>
            <person name="Zhang Y.Q."/>
            <person name="Mitsuda N."/>
            <person name="Wang M."/>
            <person name="Liu G.H."/>
            <person name="Pecoraro L."/>
            <person name="Huang H.X."/>
            <person name="Xiao X.J."/>
            <person name="Lin M."/>
            <person name="Wu X.Y."/>
            <person name="Wu W.L."/>
            <person name="Chen Y.Y."/>
            <person name="Chang S.B."/>
            <person name="Sakamoto S."/>
            <person name="Ohme-Takagi M."/>
            <person name="Yagi M."/>
            <person name="Zeng S.J."/>
            <person name="Shen C.Y."/>
            <person name="Yeh C.M."/>
            <person name="Luo Y.B."/>
            <person name="Tsai W.C."/>
            <person name="Van de Peer Y."/>
            <person name="Liu Z.J."/>
        </authorList>
    </citation>
    <scope>NUCLEOTIDE SEQUENCE [LARGE SCALE GENOMIC DNA]</scope>
    <source>
        <tissue evidence="1">The whole plant</tissue>
    </source>
</reference>
<organism evidence="1 2">
    <name type="scientific">Dendrobium catenatum</name>
    <dbReference type="NCBI Taxonomy" id="906689"/>
    <lineage>
        <taxon>Eukaryota</taxon>
        <taxon>Viridiplantae</taxon>
        <taxon>Streptophyta</taxon>
        <taxon>Embryophyta</taxon>
        <taxon>Tracheophyta</taxon>
        <taxon>Spermatophyta</taxon>
        <taxon>Magnoliopsida</taxon>
        <taxon>Liliopsida</taxon>
        <taxon>Asparagales</taxon>
        <taxon>Orchidaceae</taxon>
        <taxon>Epidendroideae</taxon>
        <taxon>Malaxideae</taxon>
        <taxon>Dendrobiinae</taxon>
        <taxon>Dendrobium</taxon>
    </lineage>
</organism>
<gene>
    <name evidence="1" type="ORF">MA16_Dca008372</name>
</gene>
<protein>
    <submittedName>
        <fullName evidence="1">Uncharacterized protein</fullName>
    </submittedName>
</protein>
<accession>A0A2I0VM10</accession>
<name>A0A2I0VM10_9ASPA</name>